<evidence type="ECO:0000313" key="2">
    <source>
        <dbReference type="Proteomes" id="UP000053732"/>
    </source>
</evidence>
<evidence type="ECO:0000313" key="1">
    <source>
        <dbReference type="EMBL" id="CRL30220.1"/>
    </source>
</evidence>
<keyword evidence="2" id="KW-1185">Reference proteome</keyword>
<protein>
    <submittedName>
        <fullName evidence="1">Str. FM013</fullName>
    </submittedName>
</protein>
<name>A0A0G4PUL7_PENC3</name>
<proteinExistence type="predicted"/>
<dbReference type="Proteomes" id="UP000053732">
    <property type="component" value="Unassembled WGS sequence"/>
</dbReference>
<accession>A0A0G4PUL7</accession>
<sequence>MSLLVRNCYFSCFLILNCIRWGLGTCLLAGILDKKGYLCRHQKSLDSILLITDGTCPQQSAEVDSVRRCIRQNAAQLTDLSIGFVSCSDASDLYEEIFGQQSRLCHSSALPSLSSLALCKISFPQNFQPSPALICGSLRALVLRDYPNQFQFLTSLSRSKGTPQLELFEFSSDNLLDGFGEDLTPVLNFLVSFKGLRHLFLRLSNF</sequence>
<dbReference type="AlphaFoldDB" id="A0A0G4PUL7"/>
<gene>
    <name evidence="1" type="ORF">PCAMFM013_S046g000024</name>
</gene>
<dbReference type="EMBL" id="HG793179">
    <property type="protein sequence ID" value="CRL30220.1"/>
    <property type="molecule type" value="Genomic_DNA"/>
</dbReference>
<organism evidence="1 2">
    <name type="scientific">Penicillium camemberti (strain FM 013)</name>
    <dbReference type="NCBI Taxonomy" id="1429867"/>
    <lineage>
        <taxon>Eukaryota</taxon>
        <taxon>Fungi</taxon>
        <taxon>Dikarya</taxon>
        <taxon>Ascomycota</taxon>
        <taxon>Pezizomycotina</taxon>
        <taxon>Eurotiomycetes</taxon>
        <taxon>Eurotiomycetidae</taxon>
        <taxon>Eurotiales</taxon>
        <taxon>Aspergillaceae</taxon>
        <taxon>Penicillium</taxon>
    </lineage>
</organism>
<reference evidence="1 2" key="1">
    <citation type="journal article" date="2014" name="Nat. Commun.">
        <title>Multiple recent horizontal transfers of a large genomic region in cheese making fungi.</title>
        <authorList>
            <person name="Cheeseman K."/>
            <person name="Ropars J."/>
            <person name="Renault P."/>
            <person name="Dupont J."/>
            <person name="Gouzy J."/>
            <person name="Branca A."/>
            <person name="Abraham A.L."/>
            <person name="Ceppi M."/>
            <person name="Conseiller E."/>
            <person name="Debuchy R."/>
            <person name="Malagnac F."/>
            <person name="Goarin A."/>
            <person name="Silar P."/>
            <person name="Lacoste S."/>
            <person name="Sallet E."/>
            <person name="Bensimon A."/>
            <person name="Giraud T."/>
            <person name="Brygoo Y."/>
        </authorList>
    </citation>
    <scope>NUCLEOTIDE SEQUENCE [LARGE SCALE GENOMIC DNA]</scope>
    <source>
        <strain evidence="2">FM 013</strain>
    </source>
</reference>